<protein>
    <submittedName>
        <fullName evidence="1">Uncharacterized protein</fullName>
    </submittedName>
</protein>
<proteinExistence type="predicted"/>
<keyword evidence="2" id="KW-1185">Reference proteome</keyword>
<dbReference type="OrthoDB" id="1953412at2"/>
<name>A0A1T4XGG1_9CLOT</name>
<sequence length="276" mass="32642">MKIFTKVEGIYTKTAEKYKRGREQIRISKPIEFEGNLYRQVVYNPSFLGKIKEETKGIVFITESGDVVEDKRTLRELASLSYYFQNMFDEESKKSIKRALISDEEINKEVKDNELIIKALESLKNENLHGVDMLINIFTNLPETRRQSNSAILEFTNKIKEFDNEDFIFTKQILDSLIIPYRNILIANFNRIKLINRGRAFYDDIKKEASKRNKRFSIGTNNTKDSFVKLENSIEYLKKILRLYEKVLDMSEDQYIKYLDKIDKEKIEANIKLIRN</sequence>
<dbReference type="Proteomes" id="UP000190105">
    <property type="component" value="Unassembled WGS sequence"/>
</dbReference>
<evidence type="ECO:0000313" key="2">
    <source>
        <dbReference type="Proteomes" id="UP000190105"/>
    </source>
</evidence>
<organism evidence="1 2">
    <name type="scientific">Caloramator quimbayensis</name>
    <dbReference type="NCBI Taxonomy" id="1147123"/>
    <lineage>
        <taxon>Bacteria</taxon>
        <taxon>Bacillati</taxon>
        <taxon>Bacillota</taxon>
        <taxon>Clostridia</taxon>
        <taxon>Eubacteriales</taxon>
        <taxon>Clostridiaceae</taxon>
        <taxon>Caloramator</taxon>
    </lineage>
</organism>
<reference evidence="2" key="1">
    <citation type="submission" date="2017-02" db="EMBL/GenBank/DDBJ databases">
        <authorList>
            <person name="Varghese N."/>
            <person name="Submissions S."/>
        </authorList>
    </citation>
    <scope>NUCLEOTIDE SEQUENCE [LARGE SCALE GENOMIC DNA]</scope>
    <source>
        <strain evidence="2">USBA 833</strain>
    </source>
</reference>
<dbReference type="RefSeq" id="WP_078696456.1">
    <property type="nucleotide sequence ID" value="NZ_FUYH01000009.1"/>
</dbReference>
<accession>A0A1T4XGG1</accession>
<dbReference type="EMBL" id="FUYH01000009">
    <property type="protein sequence ID" value="SKA88672.1"/>
    <property type="molecule type" value="Genomic_DNA"/>
</dbReference>
<evidence type="ECO:0000313" key="1">
    <source>
        <dbReference type="EMBL" id="SKA88672.1"/>
    </source>
</evidence>
<gene>
    <name evidence="1" type="ORF">SAMN05443428_10921</name>
</gene>
<dbReference type="AlphaFoldDB" id="A0A1T4XGG1"/>